<dbReference type="AlphaFoldDB" id="A0A8X6R871"/>
<organism evidence="1 2">
    <name type="scientific">Trichonephila clavipes</name>
    <name type="common">Golden silk orbweaver</name>
    <name type="synonym">Nephila clavipes</name>
    <dbReference type="NCBI Taxonomy" id="2585209"/>
    <lineage>
        <taxon>Eukaryota</taxon>
        <taxon>Metazoa</taxon>
        <taxon>Ecdysozoa</taxon>
        <taxon>Arthropoda</taxon>
        <taxon>Chelicerata</taxon>
        <taxon>Arachnida</taxon>
        <taxon>Araneae</taxon>
        <taxon>Araneomorphae</taxon>
        <taxon>Entelegynae</taxon>
        <taxon>Araneoidea</taxon>
        <taxon>Nephilidae</taxon>
        <taxon>Trichonephila</taxon>
    </lineage>
</organism>
<reference evidence="1" key="1">
    <citation type="submission" date="2020-08" db="EMBL/GenBank/DDBJ databases">
        <title>Multicomponent nature underlies the extraordinary mechanical properties of spider dragline silk.</title>
        <authorList>
            <person name="Kono N."/>
            <person name="Nakamura H."/>
            <person name="Mori M."/>
            <person name="Yoshida Y."/>
            <person name="Ohtoshi R."/>
            <person name="Malay A.D."/>
            <person name="Moran D.A.P."/>
            <person name="Tomita M."/>
            <person name="Numata K."/>
            <person name="Arakawa K."/>
        </authorList>
    </citation>
    <scope>NUCLEOTIDE SEQUENCE</scope>
</reference>
<comment type="caution">
    <text evidence="1">The sequence shown here is derived from an EMBL/GenBank/DDBJ whole genome shotgun (WGS) entry which is preliminary data.</text>
</comment>
<dbReference type="Proteomes" id="UP000887159">
    <property type="component" value="Unassembled WGS sequence"/>
</dbReference>
<dbReference type="EMBL" id="BMAU01021021">
    <property type="protein sequence ID" value="GFX87036.1"/>
    <property type="molecule type" value="Genomic_DNA"/>
</dbReference>
<gene>
    <name evidence="1" type="ORF">TNCV_2636761</name>
</gene>
<keyword evidence="2" id="KW-1185">Reference proteome</keyword>
<accession>A0A8X6R871</accession>
<evidence type="ECO:0000313" key="2">
    <source>
        <dbReference type="Proteomes" id="UP000887159"/>
    </source>
</evidence>
<sequence length="116" mass="13110">MYNEHVRKEEAVGRLVVRASGYKLEGLGSLPAATIYPPSTHGVRARKINGLENLEGGRSRNHGCRGRENIFLSPPVPFLTCGDRRFHHLSCRNPTSLTRRKKDLLKNEYVDTLNLK</sequence>
<proteinExistence type="predicted"/>
<evidence type="ECO:0000313" key="1">
    <source>
        <dbReference type="EMBL" id="GFX87036.1"/>
    </source>
</evidence>
<name>A0A8X6R871_TRICX</name>
<protein>
    <submittedName>
        <fullName evidence="1">Uncharacterized protein</fullName>
    </submittedName>
</protein>